<sequence length="44" mass="5028">MQLLDCPGLSPICQWKSDLLNSPQSSSLILFMNLYYNHKKVSLT</sequence>
<evidence type="ECO:0000313" key="1">
    <source>
        <dbReference type="EMBL" id="CDW41946.1"/>
    </source>
</evidence>
<feature type="non-terminal residue" evidence="1">
    <location>
        <position position="44"/>
    </location>
</feature>
<dbReference type="AlphaFoldDB" id="A0A0K2UW84"/>
<accession>A0A0K2UW84</accession>
<protein>
    <submittedName>
        <fullName evidence="1">Uncharacterized protein</fullName>
    </submittedName>
</protein>
<name>A0A0K2UW84_LEPSM</name>
<reference evidence="1" key="1">
    <citation type="submission" date="2014-05" db="EMBL/GenBank/DDBJ databases">
        <authorList>
            <person name="Chronopoulou M."/>
        </authorList>
    </citation>
    <scope>NUCLEOTIDE SEQUENCE</scope>
    <source>
        <tissue evidence="1">Whole organism</tissue>
    </source>
</reference>
<dbReference type="EMBL" id="HACA01024585">
    <property type="protein sequence ID" value="CDW41946.1"/>
    <property type="molecule type" value="Transcribed_RNA"/>
</dbReference>
<organism evidence="1">
    <name type="scientific">Lepeophtheirus salmonis</name>
    <name type="common">Salmon louse</name>
    <name type="synonym">Caligus salmonis</name>
    <dbReference type="NCBI Taxonomy" id="72036"/>
    <lineage>
        <taxon>Eukaryota</taxon>
        <taxon>Metazoa</taxon>
        <taxon>Ecdysozoa</taxon>
        <taxon>Arthropoda</taxon>
        <taxon>Crustacea</taxon>
        <taxon>Multicrustacea</taxon>
        <taxon>Hexanauplia</taxon>
        <taxon>Copepoda</taxon>
        <taxon>Siphonostomatoida</taxon>
        <taxon>Caligidae</taxon>
        <taxon>Lepeophtheirus</taxon>
    </lineage>
</organism>
<proteinExistence type="predicted"/>